<evidence type="ECO:0000313" key="2">
    <source>
        <dbReference type="EMBL" id="KDQ10197.1"/>
    </source>
</evidence>
<name>A0A067ME72_BOTB1</name>
<feature type="compositionally biased region" description="Low complexity" evidence="1">
    <location>
        <begin position="58"/>
        <end position="77"/>
    </location>
</feature>
<dbReference type="Proteomes" id="UP000027195">
    <property type="component" value="Unassembled WGS sequence"/>
</dbReference>
<keyword evidence="3" id="KW-1185">Reference proteome</keyword>
<accession>A0A067ME72</accession>
<reference evidence="3" key="1">
    <citation type="journal article" date="2014" name="Proc. Natl. Acad. Sci. U.S.A.">
        <title>Extensive sampling of basidiomycete genomes demonstrates inadequacy of the white-rot/brown-rot paradigm for wood decay fungi.</title>
        <authorList>
            <person name="Riley R."/>
            <person name="Salamov A.A."/>
            <person name="Brown D.W."/>
            <person name="Nagy L.G."/>
            <person name="Floudas D."/>
            <person name="Held B.W."/>
            <person name="Levasseur A."/>
            <person name="Lombard V."/>
            <person name="Morin E."/>
            <person name="Otillar R."/>
            <person name="Lindquist E.A."/>
            <person name="Sun H."/>
            <person name="LaButti K.M."/>
            <person name="Schmutz J."/>
            <person name="Jabbour D."/>
            <person name="Luo H."/>
            <person name="Baker S.E."/>
            <person name="Pisabarro A.G."/>
            <person name="Walton J.D."/>
            <person name="Blanchette R.A."/>
            <person name="Henrissat B."/>
            <person name="Martin F."/>
            <person name="Cullen D."/>
            <person name="Hibbett D.S."/>
            <person name="Grigoriev I.V."/>
        </authorList>
    </citation>
    <scope>NUCLEOTIDE SEQUENCE [LARGE SCALE GENOMIC DNA]</scope>
    <source>
        <strain evidence="3">FD-172 SS1</strain>
    </source>
</reference>
<evidence type="ECO:0008006" key="4">
    <source>
        <dbReference type="Google" id="ProtNLM"/>
    </source>
</evidence>
<dbReference type="EMBL" id="KL198070">
    <property type="protein sequence ID" value="KDQ10197.1"/>
    <property type="molecule type" value="Genomic_DNA"/>
</dbReference>
<gene>
    <name evidence="2" type="ORF">BOTBODRAFT_178385</name>
</gene>
<dbReference type="OrthoDB" id="3054003at2759"/>
<organism evidence="2 3">
    <name type="scientific">Botryobasidium botryosum (strain FD-172 SS1)</name>
    <dbReference type="NCBI Taxonomy" id="930990"/>
    <lineage>
        <taxon>Eukaryota</taxon>
        <taxon>Fungi</taxon>
        <taxon>Dikarya</taxon>
        <taxon>Basidiomycota</taxon>
        <taxon>Agaricomycotina</taxon>
        <taxon>Agaricomycetes</taxon>
        <taxon>Cantharellales</taxon>
        <taxon>Botryobasidiaceae</taxon>
        <taxon>Botryobasidium</taxon>
    </lineage>
</organism>
<dbReference type="PANTHER" id="PTHR37610">
    <property type="entry name" value="CCHC-TYPE DOMAIN-CONTAINING PROTEIN"/>
    <property type="match status" value="1"/>
</dbReference>
<dbReference type="PANTHER" id="PTHR37610:SF97">
    <property type="entry name" value="RETROTRANSPOSON GAG DOMAIN-CONTAINING PROTEIN"/>
    <property type="match status" value="1"/>
</dbReference>
<dbReference type="HOGENOM" id="CLU_135711_1_0_1"/>
<evidence type="ECO:0000256" key="1">
    <source>
        <dbReference type="SAM" id="MobiDB-lite"/>
    </source>
</evidence>
<feature type="region of interest" description="Disordered" evidence="1">
    <location>
        <begin position="58"/>
        <end position="78"/>
    </location>
</feature>
<sequence length="149" mass="16636">MTYRLKVPVISDKLDLSGSNWMQWKGPMLASARAMRIMGYLDGSIPKPSTSTITITLTPPASSTTSPKPAKSHPSSLTPTLTEWEDCDAIVFAMIWQNVKTLISLGIHDLDTAAQVWQKLLAHMQQKSDLAYYLMRQELGNLQYCYANT</sequence>
<proteinExistence type="predicted"/>
<dbReference type="AlphaFoldDB" id="A0A067ME72"/>
<dbReference type="InParanoid" id="A0A067ME72"/>
<dbReference type="STRING" id="930990.A0A067ME72"/>
<evidence type="ECO:0000313" key="3">
    <source>
        <dbReference type="Proteomes" id="UP000027195"/>
    </source>
</evidence>
<protein>
    <recommendedName>
        <fullName evidence="4">Retrotransposon Copia-like N-terminal domain-containing protein</fullName>
    </recommendedName>
</protein>